<organism evidence="1 2">
    <name type="scientific">Glossina palpalis gambiensis</name>
    <dbReference type="NCBI Taxonomy" id="67801"/>
    <lineage>
        <taxon>Eukaryota</taxon>
        <taxon>Metazoa</taxon>
        <taxon>Ecdysozoa</taxon>
        <taxon>Arthropoda</taxon>
        <taxon>Hexapoda</taxon>
        <taxon>Insecta</taxon>
        <taxon>Pterygota</taxon>
        <taxon>Neoptera</taxon>
        <taxon>Endopterygota</taxon>
        <taxon>Diptera</taxon>
        <taxon>Brachycera</taxon>
        <taxon>Muscomorpha</taxon>
        <taxon>Hippoboscoidea</taxon>
        <taxon>Glossinidae</taxon>
        <taxon>Glossina</taxon>
    </lineage>
</organism>
<proteinExistence type="predicted"/>
<protein>
    <submittedName>
        <fullName evidence="1">Uncharacterized protein</fullName>
    </submittedName>
</protein>
<dbReference type="Proteomes" id="UP000092460">
    <property type="component" value="Unassembled WGS sequence"/>
</dbReference>
<dbReference type="AlphaFoldDB" id="A0A1B0C1M4"/>
<sequence length="405" mass="46893">MQRSIYTISKSNWNEFGHVSNDVALKSIASTKSAHALQNKNHSNRSFVEIHAQQPTRRRVKKKRVNVQRDPDKKQYFIPNISAVTITKSTTQYRGKKAKSKDFIKENIANVAKNSNQIRHISKISIFSIDQCKSRNFVKENIVNVAKQSSKIKDKSRISKCCSANRVPKKEAAFRKREKGEQNRKKLRLESPSCSSTELHFASGSKSQNILASCPSSPSCFVFGNPKALHQYYKNECNCCRENLPEQSNSQKFLPSTCINENIETWIGTQNTKHRCHNASKCRRRTVRRQALKDLDTSTGVNSRPCSPVYLRRWQSSNRLRDDLQQRQKRLSYDSSRCSSSRLNVRNQCQNALAPRSKSITRVRKLANADPVSLYEYYRNEWNYFRQQIPGEARRMQWHTNLLNQ</sequence>
<keyword evidence="2" id="KW-1185">Reference proteome</keyword>
<dbReference type="VEuPathDB" id="VectorBase:GPPI046695"/>
<evidence type="ECO:0000313" key="2">
    <source>
        <dbReference type="Proteomes" id="UP000092460"/>
    </source>
</evidence>
<name>A0A1B0C1M4_9MUSC</name>
<reference evidence="1" key="2">
    <citation type="submission" date="2020-05" db="UniProtKB">
        <authorList>
            <consortium name="EnsemblMetazoa"/>
        </authorList>
    </citation>
    <scope>IDENTIFICATION</scope>
    <source>
        <strain evidence="1">IAEA</strain>
    </source>
</reference>
<dbReference type="EMBL" id="JXJN01024135">
    <property type="status" value="NOT_ANNOTATED_CDS"/>
    <property type="molecule type" value="Genomic_DNA"/>
</dbReference>
<evidence type="ECO:0000313" key="1">
    <source>
        <dbReference type="EnsemblMetazoa" id="GPPI046695-PA"/>
    </source>
</evidence>
<reference evidence="2" key="1">
    <citation type="submission" date="2015-01" db="EMBL/GenBank/DDBJ databases">
        <authorList>
            <person name="Aksoy S."/>
            <person name="Warren W."/>
            <person name="Wilson R.K."/>
        </authorList>
    </citation>
    <scope>NUCLEOTIDE SEQUENCE [LARGE SCALE GENOMIC DNA]</scope>
    <source>
        <strain evidence="2">IAEA</strain>
    </source>
</reference>
<dbReference type="EnsemblMetazoa" id="GPPI046695-RA">
    <property type="protein sequence ID" value="GPPI046695-PA"/>
    <property type="gene ID" value="GPPI046695"/>
</dbReference>
<accession>A0A1B0C1M4</accession>